<feature type="transmembrane region" description="Helical" evidence="1">
    <location>
        <begin position="457"/>
        <end position="477"/>
    </location>
</feature>
<evidence type="ECO:0000313" key="3">
    <source>
        <dbReference type="Proteomes" id="UP000594468"/>
    </source>
</evidence>
<keyword evidence="1" id="KW-1133">Transmembrane helix</keyword>
<dbReference type="AlphaFoldDB" id="A0A7S8E5I4"/>
<dbReference type="Proteomes" id="UP000594468">
    <property type="component" value="Chromosome"/>
</dbReference>
<feature type="transmembrane region" description="Helical" evidence="1">
    <location>
        <begin position="498"/>
        <end position="517"/>
    </location>
</feature>
<dbReference type="PANTHER" id="PTHR36851">
    <property type="entry name" value="UNNAMED PRODUCT"/>
    <property type="match status" value="1"/>
</dbReference>
<organism evidence="2 3">
    <name type="scientific">Phototrophicus methaneseepsis</name>
    <dbReference type="NCBI Taxonomy" id="2710758"/>
    <lineage>
        <taxon>Bacteria</taxon>
        <taxon>Bacillati</taxon>
        <taxon>Chloroflexota</taxon>
        <taxon>Candidatus Thermofontia</taxon>
        <taxon>Phototrophicales</taxon>
        <taxon>Phototrophicaceae</taxon>
        <taxon>Phototrophicus</taxon>
    </lineage>
</organism>
<gene>
    <name evidence="2" type="ORF">G4Y79_13245</name>
</gene>
<dbReference type="SUPFAM" id="SSF53448">
    <property type="entry name" value="Nucleotide-diphospho-sugar transferases"/>
    <property type="match status" value="1"/>
</dbReference>
<dbReference type="InterPro" id="IPR029044">
    <property type="entry name" value="Nucleotide-diphossugar_trans"/>
</dbReference>
<keyword evidence="1" id="KW-0812">Transmembrane</keyword>
<feature type="transmembrane region" description="Helical" evidence="1">
    <location>
        <begin position="36"/>
        <end position="55"/>
    </location>
</feature>
<dbReference type="Gene3D" id="3.90.550.10">
    <property type="entry name" value="Spore Coat Polysaccharide Biosynthesis Protein SpsA, Chain A"/>
    <property type="match status" value="1"/>
</dbReference>
<dbReference type="RefSeq" id="WP_195168753.1">
    <property type="nucleotide sequence ID" value="NZ_CP062983.1"/>
</dbReference>
<dbReference type="PANTHER" id="PTHR36851:SF1">
    <property type="entry name" value="GLYCO_TRANS_2-LIKE DOMAIN-CONTAINING PROTEIN"/>
    <property type="match status" value="1"/>
</dbReference>
<evidence type="ECO:0008006" key="4">
    <source>
        <dbReference type="Google" id="ProtNLM"/>
    </source>
</evidence>
<reference evidence="2 3" key="1">
    <citation type="submission" date="2020-02" db="EMBL/GenBank/DDBJ databases">
        <authorList>
            <person name="Zheng R.K."/>
            <person name="Sun C.M."/>
        </authorList>
    </citation>
    <scope>NUCLEOTIDE SEQUENCE [LARGE SCALE GENOMIC DNA]</scope>
    <source>
        <strain evidence="3">rifampicinis</strain>
    </source>
</reference>
<name>A0A7S8E5I4_9CHLR</name>
<accession>A0A7S8E5I4</accession>
<proteinExistence type="predicted"/>
<keyword evidence="3" id="KW-1185">Reference proteome</keyword>
<dbReference type="KEGG" id="pmet:G4Y79_13245"/>
<protein>
    <recommendedName>
        <fullName evidence="4">Glycosyltransferase 2-like domain-containing protein</fullName>
    </recommendedName>
</protein>
<evidence type="ECO:0000256" key="1">
    <source>
        <dbReference type="SAM" id="Phobius"/>
    </source>
</evidence>
<sequence length="537" mass="60988">MPYRTSGERRNKVQIGSSVWGGLPPTPIPERILDGIPGFVAWFALLFCVAAAVAFPRTLLLLAALVGLYSSVRFLLAGFANIHGLRLIKKWEEINWLQKYQEEAPVDALPWDAVHHVVIIPAYKEPTLVLKRTLDGLAAQYEAKKRMTIVLAMEAAESEAIEKAEALEQEYHQQFAHFFFTVHPRGLPGEMQCKSANEAWAGRWIKRRLVDELHYDINHICITTMDADTRWHPQHFYALTYLFATNSNRYERFWQAPIRYHGNIWDINPLLRIVNAYATAFELAYLASPYWLAMPMSSYSLSLKLLDQNGYWDGDVIADEWHMYIKAYFGSEGAVRLEPIMLPFMADATIGDTLWGELVARYQQTLRHSWGSKEVGYMVAKMIDNPHMPFWHSFRLLVRIAHDILLAGAGWIIMTVGSQLPVMLHPQMAPVDTATLLSDPATGLSDALNSLIQDPTWGILLFAGGMVVILGIVFWYLDVIVRPPRPHPMTLTERFWTVLSFPLLPVLTLLVLAIPTIQAQTRLLIGAPLSFRVTRKV</sequence>
<evidence type="ECO:0000313" key="2">
    <source>
        <dbReference type="EMBL" id="QPC80678.1"/>
    </source>
</evidence>
<keyword evidence="1" id="KW-0472">Membrane</keyword>
<feature type="transmembrane region" description="Helical" evidence="1">
    <location>
        <begin position="61"/>
        <end position="82"/>
    </location>
</feature>
<dbReference type="EMBL" id="CP062983">
    <property type="protein sequence ID" value="QPC80678.1"/>
    <property type="molecule type" value="Genomic_DNA"/>
</dbReference>